<proteinExistence type="predicted"/>
<feature type="transmembrane region" description="Helical" evidence="5">
    <location>
        <begin position="253"/>
        <end position="272"/>
    </location>
</feature>
<keyword evidence="3 5" id="KW-1133">Transmembrane helix</keyword>
<dbReference type="EMBL" id="CP013694">
    <property type="protein sequence ID" value="ALU29943.1"/>
    <property type="molecule type" value="Genomic_DNA"/>
</dbReference>
<feature type="transmembrane region" description="Helical" evidence="5">
    <location>
        <begin position="279"/>
        <end position="300"/>
    </location>
</feature>
<feature type="transmembrane region" description="Helical" evidence="5">
    <location>
        <begin position="371"/>
        <end position="391"/>
    </location>
</feature>
<dbReference type="InterPro" id="IPR005829">
    <property type="entry name" value="Sugar_transporter_CS"/>
</dbReference>
<dbReference type="Proteomes" id="UP000060043">
    <property type="component" value="Chromosome"/>
</dbReference>
<feature type="transmembrane region" description="Helical" evidence="5">
    <location>
        <begin position="51"/>
        <end position="70"/>
    </location>
</feature>
<dbReference type="OMA" id="THEIMPR"/>
<feature type="transmembrane region" description="Helical" evidence="5">
    <location>
        <begin position="163"/>
        <end position="183"/>
    </location>
</feature>
<feature type="transmembrane region" description="Helical" evidence="5">
    <location>
        <begin position="136"/>
        <end position="157"/>
    </location>
</feature>
<dbReference type="OrthoDB" id="27170at2157"/>
<dbReference type="RefSeq" id="WP_011278753.1">
    <property type="nucleotide sequence ID" value="NZ_BHWZ01000005.1"/>
</dbReference>
<accession>A0A0U3FY74</accession>
<dbReference type="PANTHER" id="PTHR23508:SF10">
    <property type="entry name" value="CARBOXYLIC ACID TRANSPORTER PROTEIN HOMOLOG"/>
    <property type="match status" value="1"/>
</dbReference>
<dbReference type="GO" id="GO:0046943">
    <property type="term" value="F:carboxylic acid transmembrane transporter activity"/>
    <property type="evidence" value="ECO:0007669"/>
    <property type="project" value="TreeGrafter"/>
</dbReference>
<keyword evidence="4 5" id="KW-0472">Membrane</keyword>
<dbReference type="GO" id="GO:0005886">
    <property type="term" value="C:plasma membrane"/>
    <property type="evidence" value="ECO:0007669"/>
    <property type="project" value="TreeGrafter"/>
</dbReference>
<feature type="transmembrane region" description="Helical" evidence="5">
    <location>
        <begin position="101"/>
        <end position="124"/>
    </location>
</feature>
<dbReference type="PROSITE" id="PS50850">
    <property type="entry name" value="MFS"/>
    <property type="match status" value="1"/>
</dbReference>
<dbReference type="PROSITE" id="PS00216">
    <property type="entry name" value="SUGAR_TRANSPORT_1"/>
    <property type="match status" value="1"/>
</dbReference>
<evidence type="ECO:0000256" key="5">
    <source>
        <dbReference type="SAM" id="Phobius"/>
    </source>
</evidence>
<dbReference type="GeneID" id="14552462"/>
<dbReference type="PANTHER" id="PTHR23508">
    <property type="entry name" value="CARBOXYLIC ACID TRANSPORTER PROTEIN HOMOLOG"/>
    <property type="match status" value="1"/>
</dbReference>
<dbReference type="AlphaFoldDB" id="A0A0U3FY74"/>
<reference evidence="9 10" key="1">
    <citation type="submission" date="2015-12" db="EMBL/GenBank/DDBJ databases">
        <title>A stable core within a dynamic pangenome in Sulfolobus acidocaldarius.</title>
        <authorList>
            <person name="Anderson R."/>
            <person name="Kouris A."/>
            <person name="Seward C."/>
            <person name="Campbell K."/>
            <person name="Whitaker R."/>
        </authorList>
    </citation>
    <scope>NUCLEOTIDE SEQUENCE [LARGE SCALE GENOMIC DNA]</scope>
    <source>
        <strain evidence="7 10">GG12-C01-09</strain>
        <strain evidence="8 9">NG05B_CO5_07</strain>
    </source>
</reference>
<dbReference type="Pfam" id="PF00083">
    <property type="entry name" value="Sugar_tr"/>
    <property type="match status" value="1"/>
</dbReference>
<name>A0A0U3FY74_9CREN</name>
<dbReference type="SUPFAM" id="SSF103473">
    <property type="entry name" value="MFS general substrate transporter"/>
    <property type="match status" value="1"/>
</dbReference>
<feature type="transmembrane region" description="Helical" evidence="5">
    <location>
        <begin position="220"/>
        <end position="241"/>
    </location>
</feature>
<evidence type="ECO:0000256" key="2">
    <source>
        <dbReference type="ARBA" id="ARBA00022692"/>
    </source>
</evidence>
<dbReference type="InterPro" id="IPR036259">
    <property type="entry name" value="MFS_trans_sf"/>
</dbReference>
<evidence type="ECO:0000259" key="6">
    <source>
        <dbReference type="PROSITE" id="PS50850"/>
    </source>
</evidence>
<evidence type="ECO:0000313" key="9">
    <source>
        <dbReference type="Proteomes" id="UP000060043"/>
    </source>
</evidence>
<organism evidence="8 9">
    <name type="scientific">Sulfolobus acidocaldarius</name>
    <dbReference type="NCBI Taxonomy" id="2285"/>
    <lineage>
        <taxon>Archaea</taxon>
        <taxon>Thermoproteota</taxon>
        <taxon>Thermoprotei</taxon>
        <taxon>Sulfolobales</taxon>
        <taxon>Sulfolobaceae</taxon>
        <taxon>Sulfolobus</taxon>
    </lineage>
</organism>
<evidence type="ECO:0000256" key="1">
    <source>
        <dbReference type="ARBA" id="ARBA00004141"/>
    </source>
</evidence>
<comment type="subcellular location">
    <subcellularLocation>
        <location evidence="1">Membrane</location>
        <topology evidence="1">Multi-pass membrane protein</topology>
    </subcellularLocation>
</comment>
<feature type="transmembrane region" description="Helical" evidence="5">
    <location>
        <begin position="345"/>
        <end position="365"/>
    </location>
</feature>
<dbReference type="InterPro" id="IPR020846">
    <property type="entry name" value="MFS_dom"/>
</dbReference>
<evidence type="ECO:0000256" key="3">
    <source>
        <dbReference type="ARBA" id="ARBA00022989"/>
    </source>
</evidence>
<protein>
    <submittedName>
        <fullName evidence="8">MFS transporter</fullName>
    </submittedName>
</protein>
<evidence type="ECO:0000313" key="8">
    <source>
        <dbReference type="EMBL" id="ALU32686.1"/>
    </source>
</evidence>
<feature type="transmembrane region" description="Helical" evidence="5">
    <location>
        <begin position="306"/>
        <end position="325"/>
    </location>
</feature>
<sequence>MSWEPSEEWNRALKMAFVSFSAGMFLESFIFGLESIATNWYTVPKILESLLLAWAPLWLIIGIAFAGPIADRIGRKTTLWITLAIYVIGGIGLIFSFNYVLVLIFTAIMLFSAGGEMNTIMAATHEIMPQRNRGRIMFLEINFINLGGAVLGGLGLLTQFSSIFFQRLVLGAVIMVAAVVLFITRLELPESVRWLSAKRKMTNGGSVVKQGLDKDTAFKLFVTTAIAFANSAGFGLITYVLGPYFFSNLTGTIIFVADITEFIVGLVVSFLADSLSRRGLLLWSNLGIVVFTFLTYYLIPAWKSDLVIFWALLVAINAFTAVQYLTEDTFKAELWSTIRRGTYTAIARVVSIGLYIPTIFLTLSFSLSQYVLFNLGIWSIGLFASVLWYIFGFETSKGTSIDDIEKKKVFED</sequence>
<dbReference type="InterPro" id="IPR005828">
    <property type="entry name" value="MFS_sugar_transport-like"/>
</dbReference>
<feature type="transmembrane region" description="Helical" evidence="5">
    <location>
        <begin position="12"/>
        <end position="31"/>
    </location>
</feature>
<dbReference type="Gene3D" id="1.20.1250.20">
    <property type="entry name" value="MFS general substrate transporter like domains"/>
    <property type="match status" value="2"/>
</dbReference>
<feature type="domain" description="Major facilitator superfamily (MFS) profile" evidence="6">
    <location>
        <begin position="11"/>
        <end position="397"/>
    </location>
</feature>
<keyword evidence="2 5" id="KW-0812">Transmembrane</keyword>
<dbReference type="Proteomes" id="UP000065473">
    <property type="component" value="Chromosome"/>
</dbReference>
<dbReference type="EMBL" id="CP013695">
    <property type="protein sequence ID" value="ALU32686.1"/>
    <property type="molecule type" value="Genomic_DNA"/>
</dbReference>
<evidence type="ECO:0000313" key="7">
    <source>
        <dbReference type="EMBL" id="ALU29943.1"/>
    </source>
</evidence>
<gene>
    <name evidence="7" type="ORF">ATY89_08330</name>
    <name evidence="8" type="ORF">ATZ20_11345</name>
</gene>
<evidence type="ECO:0000256" key="4">
    <source>
        <dbReference type="ARBA" id="ARBA00023136"/>
    </source>
</evidence>
<evidence type="ECO:0000313" key="10">
    <source>
        <dbReference type="Proteomes" id="UP000065473"/>
    </source>
</evidence>